<dbReference type="Pfam" id="PF02653">
    <property type="entry name" value="BPD_transp_2"/>
    <property type="match status" value="1"/>
</dbReference>
<reference evidence="11" key="2">
    <citation type="submission" date="2019-12" db="EMBL/GenBank/DDBJ databases">
        <title>The whole-genome sequencing of Haloarcula japonica strain pws8.</title>
        <authorList>
            <person name="Verma D.K."/>
            <person name="Gopal K."/>
            <person name="Prasad E.S."/>
        </authorList>
    </citation>
    <scope>NUCLEOTIDE SEQUENCE</scope>
    <source>
        <strain evidence="11">Pws8</strain>
    </source>
</reference>
<keyword evidence="5" id="KW-0029">Amino-acid transport</keyword>
<evidence type="ECO:0000313" key="10">
    <source>
        <dbReference type="EMBL" id="KOX94024.1"/>
    </source>
</evidence>
<keyword evidence="12" id="KW-1185">Reference proteome</keyword>
<sequence length="312" mass="33099">MVNGINLALQFLDSFAFIVLAAAGLAIIFGIMGVINLAHGEFILIGAYTATLAVTQLGLPLVVAMLVGGLVTGLFGILTERVIISGAWPNYISQRTLGRDVIEPLYDRLADSMVATFGLSLILTQGARIRFGNSIDQIATPFGAISYGEFSYSSYRIVLAGVSIGLLLVTYYLFTRTDFGMRARATIQDKETAQAMGVNTDRMYMLTFGFGSALAGLTGALFAPVISMQPTLGDQFLVEAFVAVVVGGPSVVLGTALSGGVLGAILATFSNLYGTFIGRIALLVAALIALRFLPNGITGFIEQLRKRRQESD</sequence>
<evidence type="ECO:0000256" key="9">
    <source>
        <dbReference type="SAM" id="Phobius"/>
    </source>
</evidence>
<dbReference type="GO" id="GO:0006865">
    <property type="term" value="P:amino acid transport"/>
    <property type="evidence" value="ECO:0007669"/>
    <property type="project" value="UniProtKB-KW"/>
</dbReference>
<comment type="caution">
    <text evidence="10">The sequence shown here is derived from an EMBL/GenBank/DDBJ whole genome shotgun (WGS) entry which is preliminary data.</text>
</comment>
<dbReference type="InterPro" id="IPR001851">
    <property type="entry name" value="ABC_transp_permease"/>
</dbReference>
<keyword evidence="3" id="KW-1003">Cell membrane</keyword>
<dbReference type="STRING" id="1705562.AMS69_08905"/>
<keyword evidence="7 9" id="KW-0472">Membrane</keyword>
<feature type="transmembrane region" description="Helical" evidence="9">
    <location>
        <begin position="203"/>
        <end position="225"/>
    </location>
</feature>
<evidence type="ECO:0000256" key="2">
    <source>
        <dbReference type="ARBA" id="ARBA00022448"/>
    </source>
</evidence>
<evidence type="ECO:0000313" key="12">
    <source>
        <dbReference type="Proteomes" id="UP000037729"/>
    </source>
</evidence>
<evidence type="ECO:0000256" key="5">
    <source>
        <dbReference type="ARBA" id="ARBA00022970"/>
    </source>
</evidence>
<dbReference type="GO" id="GO:0022857">
    <property type="term" value="F:transmembrane transporter activity"/>
    <property type="evidence" value="ECO:0007669"/>
    <property type="project" value="InterPro"/>
</dbReference>
<feature type="transmembrane region" description="Helical" evidence="9">
    <location>
        <begin position="155"/>
        <end position="174"/>
    </location>
</feature>
<accession>A0A0N0BPJ4</accession>
<dbReference type="GO" id="GO:0005886">
    <property type="term" value="C:plasma membrane"/>
    <property type="evidence" value="ECO:0007669"/>
    <property type="project" value="UniProtKB-SubCell"/>
</dbReference>
<evidence type="ECO:0000256" key="7">
    <source>
        <dbReference type="ARBA" id="ARBA00023136"/>
    </source>
</evidence>
<feature type="transmembrane region" description="Helical" evidence="9">
    <location>
        <begin position="237"/>
        <end position="270"/>
    </location>
</feature>
<organism evidence="10 12">
    <name type="scientific">Haloarcula rubripromontorii</name>
    <dbReference type="NCBI Taxonomy" id="1705562"/>
    <lineage>
        <taxon>Archaea</taxon>
        <taxon>Methanobacteriati</taxon>
        <taxon>Methanobacteriota</taxon>
        <taxon>Stenosarchaea group</taxon>
        <taxon>Halobacteria</taxon>
        <taxon>Halobacteriales</taxon>
        <taxon>Haloarculaceae</taxon>
        <taxon>Haloarcula</taxon>
    </lineage>
</organism>
<feature type="transmembrane region" description="Helical" evidence="9">
    <location>
        <begin position="12"/>
        <end position="37"/>
    </location>
</feature>
<dbReference type="InterPro" id="IPR019924">
    <property type="entry name" value="ABC_UrtB_arc"/>
</dbReference>
<keyword evidence="6 9" id="KW-1133">Transmembrane helix</keyword>
<dbReference type="AlphaFoldDB" id="A0A0N0BPJ4"/>
<evidence type="ECO:0000256" key="1">
    <source>
        <dbReference type="ARBA" id="ARBA00004651"/>
    </source>
</evidence>
<dbReference type="Proteomes" id="UP000037729">
    <property type="component" value="Unassembled WGS sequence"/>
</dbReference>
<feature type="transmembrane region" description="Helical" evidence="9">
    <location>
        <begin position="57"/>
        <end position="78"/>
    </location>
</feature>
<dbReference type="InterPro" id="IPR052157">
    <property type="entry name" value="BCAA_transport_permease"/>
</dbReference>
<keyword evidence="2" id="KW-0813">Transport</keyword>
<dbReference type="PANTHER" id="PTHR11795">
    <property type="entry name" value="BRANCHED-CHAIN AMINO ACID TRANSPORT SYSTEM PERMEASE PROTEIN LIVH"/>
    <property type="match status" value="1"/>
</dbReference>
<dbReference type="OrthoDB" id="43815at2157"/>
<dbReference type="PATRIC" id="fig|1705562.3.peg.2870"/>
<comment type="similarity">
    <text evidence="8">Belongs to the binding-protein-dependent transport system permease family. LivHM subfamily.</text>
</comment>
<dbReference type="NCBIfam" id="TIGR03622">
    <property type="entry name" value="urea_t_UrtB_arc"/>
    <property type="match status" value="1"/>
</dbReference>
<comment type="subcellular location">
    <subcellularLocation>
        <location evidence="1">Cell membrane</location>
        <topology evidence="1">Multi-pass membrane protein</topology>
    </subcellularLocation>
</comment>
<dbReference type="CDD" id="cd06582">
    <property type="entry name" value="TM_PBP1_LivH_like"/>
    <property type="match status" value="1"/>
</dbReference>
<dbReference type="EMBL" id="WOWB01000003">
    <property type="protein sequence ID" value="NLV07951.1"/>
    <property type="molecule type" value="Genomic_DNA"/>
</dbReference>
<evidence type="ECO:0000313" key="11">
    <source>
        <dbReference type="EMBL" id="NLV07951.1"/>
    </source>
</evidence>
<dbReference type="PANTHER" id="PTHR11795:SF447">
    <property type="entry name" value="ABC TRANSPORTER PERMEASE PROTEIN"/>
    <property type="match status" value="1"/>
</dbReference>
<evidence type="ECO:0000256" key="6">
    <source>
        <dbReference type="ARBA" id="ARBA00022989"/>
    </source>
</evidence>
<dbReference type="EMBL" id="LIUF01000002">
    <property type="protein sequence ID" value="KOX94024.1"/>
    <property type="molecule type" value="Genomic_DNA"/>
</dbReference>
<name>A0A0N0BPJ4_9EURY</name>
<feature type="transmembrane region" description="Helical" evidence="9">
    <location>
        <begin position="276"/>
        <end position="301"/>
    </location>
</feature>
<gene>
    <name evidence="11" type="primary">urtB</name>
    <name evidence="10" type="ORF">AMS69_08905</name>
    <name evidence="11" type="ORF">GOC83_17620</name>
</gene>
<evidence type="ECO:0000256" key="4">
    <source>
        <dbReference type="ARBA" id="ARBA00022692"/>
    </source>
</evidence>
<dbReference type="RefSeq" id="WP_053967698.1">
    <property type="nucleotide sequence ID" value="NZ_LIUF01000002.1"/>
</dbReference>
<proteinExistence type="inferred from homology"/>
<dbReference type="Proteomes" id="UP000610611">
    <property type="component" value="Unassembled WGS sequence"/>
</dbReference>
<keyword evidence="4 9" id="KW-0812">Transmembrane</keyword>
<evidence type="ECO:0000256" key="3">
    <source>
        <dbReference type="ARBA" id="ARBA00022475"/>
    </source>
</evidence>
<protein>
    <submittedName>
        <fullName evidence="10">ABC transporter permease</fullName>
    </submittedName>
    <submittedName>
        <fullName evidence="11">Urea ABC transporter, permease protein UrtB</fullName>
    </submittedName>
</protein>
<evidence type="ECO:0000256" key="8">
    <source>
        <dbReference type="ARBA" id="ARBA00037998"/>
    </source>
</evidence>
<reference evidence="10 12" key="1">
    <citation type="submission" date="2015-08" db="EMBL/GenBank/DDBJ databases">
        <title>Genomes of Isolates from Cabo Rojo, PR.</title>
        <authorList>
            <person name="Sanchez-Nieves R.L."/>
            <person name="Montalvo-Rodriguez R."/>
        </authorList>
    </citation>
    <scope>NUCLEOTIDE SEQUENCE [LARGE SCALE GENOMIC DNA]</scope>
    <source>
        <strain evidence="10 12">SL3</strain>
    </source>
</reference>